<dbReference type="Gene3D" id="3.40.50.1010">
    <property type="entry name" value="5'-nuclease"/>
    <property type="match status" value="1"/>
</dbReference>
<dbReference type="Pfam" id="PF13470">
    <property type="entry name" value="PIN_3"/>
    <property type="match status" value="1"/>
</dbReference>
<reference evidence="2" key="1">
    <citation type="submission" date="2018-06" db="EMBL/GenBank/DDBJ databases">
        <authorList>
            <person name="Zhirakovskaya E."/>
        </authorList>
    </citation>
    <scope>NUCLEOTIDE SEQUENCE</scope>
</reference>
<dbReference type="EMBL" id="UOEU01000540">
    <property type="protein sequence ID" value="VAW34602.1"/>
    <property type="molecule type" value="Genomic_DNA"/>
</dbReference>
<dbReference type="PANTHER" id="PTHR34610:SF3">
    <property type="entry name" value="SSL7007 PROTEIN"/>
    <property type="match status" value="1"/>
</dbReference>
<gene>
    <name evidence="2" type="ORF">MNBD_CHLOROFLEXI01-2258</name>
</gene>
<dbReference type="NCBIfam" id="TIGR00305">
    <property type="entry name" value="putative toxin-antitoxin system toxin component, PIN family"/>
    <property type="match status" value="1"/>
</dbReference>
<proteinExistence type="predicted"/>
<dbReference type="SUPFAM" id="SSF88723">
    <property type="entry name" value="PIN domain-like"/>
    <property type="match status" value="1"/>
</dbReference>
<dbReference type="InterPro" id="IPR002850">
    <property type="entry name" value="PIN_toxin-like"/>
</dbReference>
<organism evidence="2">
    <name type="scientific">hydrothermal vent metagenome</name>
    <dbReference type="NCBI Taxonomy" id="652676"/>
    <lineage>
        <taxon>unclassified sequences</taxon>
        <taxon>metagenomes</taxon>
        <taxon>ecological metagenomes</taxon>
    </lineage>
</organism>
<dbReference type="InterPro" id="IPR002716">
    <property type="entry name" value="PIN_dom"/>
</dbReference>
<dbReference type="InterPro" id="IPR029060">
    <property type="entry name" value="PIN-like_dom_sf"/>
</dbReference>
<sequence>MRVVLDTNILVAASRSNKGASYRLLQLIPDKRFQICLSMPLYLEYLDVLARVEHQLTGVSEQQVVGTVRYLTSQAHLQEIYFHWRPFLPDSEDDMILELTVAAQATRIITFNLKDFRGVEQFGIVAVKPRDFLVEIGEIK</sequence>
<evidence type="ECO:0000313" key="2">
    <source>
        <dbReference type="EMBL" id="VAW34602.1"/>
    </source>
</evidence>
<dbReference type="PANTHER" id="PTHR34610">
    <property type="entry name" value="SSL7007 PROTEIN"/>
    <property type="match status" value="1"/>
</dbReference>
<evidence type="ECO:0000259" key="1">
    <source>
        <dbReference type="Pfam" id="PF13470"/>
    </source>
</evidence>
<accession>A0A3B0V784</accession>
<feature type="domain" description="PIN" evidence="1">
    <location>
        <begin position="2"/>
        <end position="113"/>
    </location>
</feature>
<dbReference type="AlphaFoldDB" id="A0A3B0V784"/>
<protein>
    <recommendedName>
        <fullName evidence="1">PIN domain-containing protein</fullName>
    </recommendedName>
</protein>
<name>A0A3B0V784_9ZZZZ</name>